<proteinExistence type="predicted"/>
<comment type="caution">
    <text evidence="1">The sequence shown here is derived from an EMBL/GenBank/DDBJ whole genome shotgun (WGS) entry which is preliminary data.</text>
</comment>
<name>A0ABQ9G425_9NEOP</name>
<keyword evidence="2" id="KW-1185">Reference proteome</keyword>
<dbReference type="EMBL" id="JARBHB010000015">
    <property type="protein sequence ID" value="KAJ8867199.1"/>
    <property type="molecule type" value="Genomic_DNA"/>
</dbReference>
<dbReference type="Proteomes" id="UP001159363">
    <property type="component" value="Chromosome 14"/>
</dbReference>
<accession>A0ABQ9G425</accession>
<reference evidence="1 2" key="1">
    <citation type="submission" date="2023-02" db="EMBL/GenBank/DDBJ databases">
        <title>LHISI_Scaffold_Assembly.</title>
        <authorList>
            <person name="Stuart O.P."/>
            <person name="Cleave R."/>
            <person name="Magrath M.J.L."/>
            <person name="Mikheyev A.S."/>
        </authorList>
    </citation>
    <scope>NUCLEOTIDE SEQUENCE [LARGE SCALE GENOMIC DNA]</scope>
    <source>
        <strain evidence="1">Daus_M_001</strain>
        <tissue evidence="1">Leg muscle</tissue>
    </source>
</reference>
<evidence type="ECO:0000313" key="1">
    <source>
        <dbReference type="EMBL" id="KAJ8867199.1"/>
    </source>
</evidence>
<sequence>MFCHFLKSAIRNQHCQLHENNSRIMGVDLESSCYCERQWQEHCFCEESRWLHTHFHALPIPSSWLSKTEPSIPNRFLMSLPVGHFRHTAQVTKILRAGQVSVGVPQHRLFQDEPASRHLLHDIVCGACTHSASLLLAKDAVQRRKLKIICWNLLIHTQHSFINTEDFVSCQRNTLTWPLLPC</sequence>
<organism evidence="1 2">
    <name type="scientific">Dryococelus australis</name>
    <dbReference type="NCBI Taxonomy" id="614101"/>
    <lineage>
        <taxon>Eukaryota</taxon>
        <taxon>Metazoa</taxon>
        <taxon>Ecdysozoa</taxon>
        <taxon>Arthropoda</taxon>
        <taxon>Hexapoda</taxon>
        <taxon>Insecta</taxon>
        <taxon>Pterygota</taxon>
        <taxon>Neoptera</taxon>
        <taxon>Polyneoptera</taxon>
        <taxon>Phasmatodea</taxon>
        <taxon>Verophasmatodea</taxon>
        <taxon>Anareolatae</taxon>
        <taxon>Phasmatidae</taxon>
        <taxon>Eurycanthinae</taxon>
        <taxon>Dryococelus</taxon>
    </lineage>
</organism>
<evidence type="ECO:0000313" key="2">
    <source>
        <dbReference type="Proteomes" id="UP001159363"/>
    </source>
</evidence>
<protein>
    <submittedName>
        <fullName evidence="1">Uncharacterized protein</fullName>
    </submittedName>
</protein>
<gene>
    <name evidence="1" type="ORF">PR048_030994</name>
</gene>